<dbReference type="Pfam" id="PF08486">
    <property type="entry name" value="SpoIID"/>
    <property type="match status" value="1"/>
</dbReference>
<feature type="region of interest" description="Disordered" evidence="1">
    <location>
        <begin position="48"/>
        <end position="68"/>
    </location>
</feature>
<dbReference type="Proteomes" id="UP000608420">
    <property type="component" value="Unassembled WGS sequence"/>
</dbReference>
<evidence type="ECO:0000259" key="2">
    <source>
        <dbReference type="Pfam" id="PF08486"/>
    </source>
</evidence>
<dbReference type="PANTHER" id="PTHR30032">
    <property type="entry name" value="N-ACETYLMURAMOYL-L-ALANINE AMIDASE-RELATED"/>
    <property type="match status" value="1"/>
</dbReference>
<evidence type="ECO:0000256" key="1">
    <source>
        <dbReference type="SAM" id="MobiDB-lite"/>
    </source>
</evidence>
<feature type="domain" description="Sporulation stage II protein D amidase enhancer LytB N-terminal" evidence="2">
    <location>
        <begin position="81"/>
        <end position="185"/>
    </location>
</feature>
<dbReference type="InterPro" id="IPR051922">
    <property type="entry name" value="Bact_Sporulation_Assoc"/>
</dbReference>
<proteinExistence type="predicted"/>
<keyword evidence="4" id="KW-1185">Reference proteome</keyword>
<organism evidence="3 4">
    <name type="scientific">Paenibacillus aceti</name>
    <dbReference type="NCBI Taxonomy" id="1820010"/>
    <lineage>
        <taxon>Bacteria</taxon>
        <taxon>Bacillati</taxon>
        <taxon>Bacillota</taxon>
        <taxon>Bacilli</taxon>
        <taxon>Bacillales</taxon>
        <taxon>Paenibacillaceae</taxon>
        <taxon>Paenibacillus</taxon>
    </lineage>
</organism>
<dbReference type="NCBIfam" id="TIGR02669">
    <property type="entry name" value="SpoIID_LytB"/>
    <property type="match status" value="1"/>
</dbReference>
<feature type="compositionally biased region" description="Gly residues" evidence="1">
    <location>
        <begin position="260"/>
        <end position="270"/>
    </location>
</feature>
<dbReference type="InterPro" id="IPR013486">
    <property type="entry name" value="SpoIID/LytB"/>
</dbReference>
<protein>
    <submittedName>
        <fullName evidence="3">Stage II sporulation protein D</fullName>
    </submittedName>
</protein>
<reference evidence="4" key="1">
    <citation type="journal article" date="2019" name="Int. J. Syst. Evol. Microbiol.">
        <title>The Global Catalogue of Microorganisms (GCM) 10K type strain sequencing project: providing services to taxonomists for standard genome sequencing and annotation.</title>
        <authorList>
            <consortium name="The Broad Institute Genomics Platform"/>
            <consortium name="The Broad Institute Genome Sequencing Center for Infectious Disease"/>
            <person name="Wu L."/>
            <person name="Ma J."/>
        </authorList>
    </citation>
    <scope>NUCLEOTIDE SEQUENCE [LARGE SCALE GENOMIC DNA]</scope>
    <source>
        <strain evidence="4">CGMCC 1.15420</strain>
    </source>
</reference>
<sequence>MKGGRGGRFGPLAALAAVGALAVLLPVLLVQHGAPQAQDAARTAAAVHSPAAGQAGGRAEGSGRQAAADPEQLPVRVYLTHTGEVETLPLEEYVTGVLAAEMPADFELAALKAQAIAARTFIARRLAAGDTSGVPGGVADVNDTVSHQAYVSSSALEEWKTSGRGKQLKRLQQAVDQTRGIIMTYQGQPITASFFSSSGGYTENSEDYWSSAVPYLRSVSSPWELGLNPKNIVTEQISLKEVFAKLGQQAPALPAIGANDGSGKGTGTGKGISPDKETGAGKRASSGNGLGTETAAGNSTLGSSEQAASTGTPAAKLFKVLSVTAGGRVKDIRIGDNTYSGREVREKLDLRSSQFTIELDGSKVKITTYGSGHGVGMSQWGANGMAKRGYTTTQILRHYYTGISFGQISDILGQQKK</sequence>
<dbReference type="PANTHER" id="PTHR30032:SF4">
    <property type="entry name" value="AMIDASE ENHANCER"/>
    <property type="match status" value="1"/>
</dbReference>
<gene>
    <name evidence="3" type="primary">spoIID</name>
    <name evidence="3" type="ORF">GCM10010913_17200</name>
</gene>
<feature type="region of interest" description="Disordered" evidence="1">
    <location>
        <begin position="255"/>
        <end position="308"/>
    </location>
</feature>
<accession>A0ABQ1VSZ1</accession>
<comment type="caution">
    <text evidence="3">The sequence shown here is derived from an EMBL/GenBank/DDBJ whole genome shotgun (WGS) entry which is preliminary data.</text>
</comment>
<dbReference type="InterPro" id="IPR013693">
    <property type="entry name" value="SpoIID/LytB_N"/>
</dbReference>
<feature type="compositionally biased region" description="Polar residues" evidence="1">
    <location>
        <begin position="295"/>
        <end position="308"/>
    </location>
</feature>
<evidence type="ECO:0000313" key="4">
    <source>
        <dbReference type="Proteomes" id="UP000608420"/>
    </source>
</evidence>
<dbReference type="EMBL" id="BMIW01000009">
    <property type="protein sequence ID" value="GGF96152.1"/>
    <property type="molecule type" value="Genomic_DNA"/>
</dbReference>
<evidence type="ECO:0000313" key="3">
    <source>
        <dbReference type="EMBL" id="GGF96152.1"/>
    </source>
</evidence>
<name>A0ABQ1VSZ1_9BACL</name>